<evidence type="ECO:0000313" key="2">
    <source>
        <dbReference type="Proteomes" id="UP000434580"/>
    </source>
</evidence>
<organism evidence="1 2">
    <name type="scientific">BD1-7 clade bacterium</name>
    <dbReference type="NCBI Taxonomy" id="2029982"/>
    <lineage>
        <taxon>Bacteria</taxon>
        <taxon>Pseudomonadati</taxon>
        <taxon>Pseudomonadota</taxon>
        <taxon>Gammaproteobacteria</taxon>
        <taxon>Cellvibrionales</taxon>
        <taxon>Spongiibacteraceae</taxon>
        <taxon>BD1-7 clade</taxon>
    </lineage>
</organism>
<dbReference type="Proteomes" id="UP000434580">
    <property type="component" value="Unassembled WGS sequence"/>
</dbReference>
<proteinExistence type="predicted"/>
<evidence type="ECO:0000313" key="1">
    <source>
        <dbReference type="EMBL" id="CAA0121109.1"/>
    </source>
</evidence>
<dbReference type="EMBL" id="CACSII010000021">
    <property type="protein sequence ID" value="CAA0121109.1"/>
    <property type="molecule type" value="Genomic_DNA"/>
</dbReference>
<sequence length="124" mass="13957">MLLTAVSLITNVQALETRWIKEKPWHEQPVLTDTNKLGWLSGNYANKLATAADWLRRSPVAVAAVHDEGSVDALKPYAERLVFCVDQSAESMHFTYEMTDVATTCMAVFGWLPTEEEQPMDRAE</sequence>
<protein>
    <submittedName>
        <fullName evidence="1">Uncharacterized protein</fullName>
    </submittedName>
</protein>
<dbReference type="AlphaFoldDB" id="A0A5S9QPG2"/>
<reference evidence="1 2" key="1">
    <citation type="submission" date="2019-11" db="EMBL/GenBank/DDBJ databases">
        <authorList>
            <person name="Holert J."/>
        </authorList>
    </citation>
    <scope>NUCLEOTIDE SEQUENCE [LARGE SCALE GENOMIC DNA]</scope>
    <source>
        <strain evidence="1">BC5_2</strain>
    </source>
</reference>
<gene>
    <name evidence="1" type="ORF">DPBNPPHM_02688</name>
</gene>
<accession>A0A5S9QPG2</accession>
<name>A0A5S9QPG2_9GAMM</name>